<dbReference type="InterPro" id="IPR019264">
    <property type="entry name" value="DUF2179"/>
</dbReference>
<reference evidence="9" key="2">
    <citation type="journal article" date="2019" name="Int. J. Syst. Evol. Microbiol.">
        <title>Faecalibacillus intestinalis gen. nov., sp. nov. and Faecalibacillus faecis sp. nov., isolated from human faeces.</title>
        <authorList>
            <person name="Seo B."/>
            <person name="Jeon K."/>
            <person name="Baek I."/>
            <person name="Lee Y.M."/>
            <person name="Baek K."/>
            <person name="Ko G."/>
        </authorList>
    </citation>
    <scope>NUCLEOTIDE SEQUENCE</scope>
    <source>
        <strain evidence="9">SNUG30370</strain>
    </source>
</reference>
<feature type="transmembrane region" description="Helical" evidence="6">
    <location>
        <begin position="12"/>
        <end position="31"/>
    </location>
</feature>
<dbReference type="PIRSF" id="PIRSF006483">
    <property type="entry name" value="Membrane_protein_YitT"/>
    <property type="match status" value="1"/>
</dbReference>
<proteinExistence type="predicted"/>
<keyword evidence="4 6" id="KW-1133">Transmembrane helix</keyword>
<keyword evidence="2" id="KW-1003">Cell membrane</keyword>
<dbReference type="PANTHER" id="PTHR33545">
    <property type="entry name" value="UPF0750 MEMBRANE PROTEIN YITT-RELATED"/>
    <property type="match status" value="1"/>
</dbReference>
<comment type="caution">
    <text evidence="9">The sequence shown here is derived from an EMBL/GenBank/DDBJ whole genome shotgun (WGS) entry which is preliminary data.</text>
</comment>
<evidence type="ECO:0000256" key="3">
    <source>
        <dbReference type="ARBA" id="ARBA00022692"/>
    </source>
</evidence>
<dbReference type="Gene3D" id="3.30.70.120">
    <property type="match status" value="1"/>
</dbReference>
<evidence type="ECO:0000259" key="7">
    <source>
        <dbReference type="Pfam" id="PF10035"/>
    </source>
</evidence>
<keyword evidence="10" id="KW-1185">Reference proteome</keyword>
<dbReference type="Proteomes" id="UP000241201">
    <property type="component" value="Unassembled WGS sequence"/>
</dbReference>
<feature type="domain" description="DUF2179" evidence="7">
    <location>
        <begin position="223"/>
        <end position="277"/>
    </location>
</feature>
<feature type="transmembrane region" description="Helical" evidence="6">
    <location>
        <begin position="78"/>
        <end position="97"/>
    </location>
</feature>
<dbReference type="PANTHER" id="PTHR33545:SF5">
    <property type="entry name" value="UPF0750 MEMBRANE PROTEIN YITT"/>
    <property type="match status" value="1"/>
</dbReference>
<sequence>MNNKLFKKIIEIIIIVIGNAILAFGICGFITPHGIIVGGASGIGLIVKQITGIPLSLVVYAINIIMFIIGYYYLGKAFAAKTLLSTLIFPTFLTFFENMPSVTHLTSDLLLSSVYAGIFVGGGLGLVLRLGASTGGMDIPPLVLNKKTGISTTILINGFDCVILALQVPFSNVEQILYGILVVLITAVVMDKMILLGESKIQVLVISPKWNEIQEMLYDRIDRGCTLMNITTGYKKEEMYAVMSVVSRRELVTLTNEILKIDEAAFIISNETHNVRGRGFTLPNIDL</sequence>
<gene>
    <name evidence="9" type="ORF">C7U55_07885</name>
    <name evidence="8" type="ORF">LJD69_09960</name>
</gene>
<dbReference type="InterPro" id="IPR015867">
    <property type="entry name" value="N-reg_PII/ATP_PRibTrfase_C"/>
</dbReference>
<dbReference type="Pfam" id="PF02588">
    <property type="entry name" value="YitT_membrane"/>
    <property type="match status" value="1"/>
</dbReference>
<reference evidence="10" key="1">
    <citation type="submission" date="2018-03" db="EMBL/GenBank/DDBJ databases">
        <title>Lachnoclostridium SNUG30370 gen.nov., sp.nov., isolated from human faeces.</title>
        <authorList>
            <person name="Seo B."/>
            <person name="Jeon K."/>
            <person name="Ko G."/>
        </authorList>
    </citation>
    <scope>NUCLEOTIDE SEQUENCE [LARGE SCALE GENOMIC DNA]</scope>
    <source>
        <strain evidence="10">SNUG30370</strain>
    </source>
</reference>
<dbReference type="AlphaFoldDB" id="A0A2T3FY72"/>
<comment type="subcellular location">
    <subcellularLocation>
        <location evidence="1">Cell membrane</location>
        <topology evidence="1">Multi-pass membrane protein</topology>
    </subcellularLocation>
</comment>
<dbReference type="CDD" id="cd16380">
    <property type="entry name" value="YitT_C"/>
    <property type="match status" value="1"/>
</dbReference>
<dbReference type="InterPro" id="IPR003740">
    <property type="entry name" value="YitT"/>
</dbReference>
<evidence type="ECO:0000256" key="2">
    <source>
        <dbReference type="ARBA" id="ARBA00022475"/>
    </source>
</evidence>
<feature type="transmembrane region" description="Helical" evidence="6">
    <location>
        <begin position="109"/>
        <end position="128"/>
    </location>
</feature>
<name>A0A2T3FY72_9FIRM</name>
<dbReference type="EMBL" id="JAJDKZ010000029">
    <property type="protein sequence ID" value="MCB8610917.1"/>
    <property type="molecule type" value="Genomic_DNA"/>
</dbReference>
<protein>
    <submittedName>
        <fullName evidence="9">YitT family protein</fullName>
    </submittedName>
</protein>
<evidence type="ECO:0000256" key="4">
    <source>
        <dbReference type="ARBA" id="ARBA00022989"/>
    </source>
</evidence>
<evidence type="ECO:0000313" key="10">
    <source>
        <dbReference type="Proteomes" id="UP000241201"/>
    </source>
</evidence>
<accession>A0A2T3FY72</accession>
<feature type="transmembrane region" description="Helical" evidence="6">
    <location>
        <begin position="176"/>
        <end position="195"/>
    </location>
</feature>
<evidence type="ECO:0000313" key="8">
    <source>
        <dbReference type="EMBL" id="MCB8610917.1"/>
    </source>
</evidence>
<evidence type="ECO:0000256" key="6">
    <source>
        <dbReference type="SAM" id="Phobius"/>
    </source>
</evidence>
<organism evidence="9 10">
    <name type="scientific">Faecalibacillus faecis</name>
    <dbReference type="NCBI Taxonomy" id="1982628"/>
    <lineage>
        <taxon>Bacteria</taxon>
        <taxon>Bacillati</taxon>
        <taxon>Bacillota</taxon>
        <taxon>Erysipelotrichia</taxon>
        <taxon>Erysipelotrichales</taxon>
        <taxon>Coprobacillaceae</taxon>
        <taxon>Faecalibacillus</taxon>
    </lineage>
</organism>
<dbReference type="GeneID" id="77471007"/>
<dbReference type="InterPro" id="IPR051461">
    <property type="entry name" value="UPF0750_membrane"/>
</dbReference>
<evidence type="ECO:0000256" key="1">
    <source>
        <dbReference type="ARBA" id="ARBA00004651"/>
    </source>
</evidence>
<dbReference type="EMBL" id="PYLP01000008">
    <property type="protein sequence ID" value="PST40228.1"/>
    <property type="molecule type" value="Genomic_DNA"/>
</dbReference>
<evidence type="ECO:0000256" key="5">
    <source>
        <dbReference type="ARBA" id="ARBA00023136"/>
    </source>
</evidence>
<feature type="transmembrane region" description="Helical" evidence="6">
    <location>
        <begin position="51"/>
        <end position="73"/>
    </location>
</feature>
<reference evidence="8" key="3">
    <citation type="submission" date="2021-10" db="EMBL/GenBank/DDBJ databases">
        <title>Collection of gut derived symbiotic bacterial strains cultured from healthy donors.</title>
        <authorList>
            <person name="Lin H."/>
            <person name="Littmann E."/>
            <person name="Kohout C."/>
            <person name="Pamer E.G."/>
        </authorList>
    </citation>
    <scope>NUCLEOTIDE SEQUENCE</scope>
    <source>
        <strain evidence="8">DFI.4.48</strain>
    </source>
</reference>
<keyword evidence="3 6" id="KW-0812">Transmembrane</keyword>
<dbReference type="Pfam" id="PF10035">
    <property type="entry name" value="DUF2179"/>
    <property type="match status" value="1"/>
</dbReference>
<dbReference type="Proteomes" id="UP001198439">
    <property type="component" value="Unassembled WGS sequence"/>
</dbReference>
<dbReference type="RefSeq" id="WP_106988099.1">
    <property type="nucleotide sequence ID" value="NZ_DAWBWI010000049.1"/>
</dbReference>
<dbReference type="GO" id="GO:0005886">
    <property type="term" value="C:plasma membrane"/>
    <property type="evidence" value="ECO:0007669"/>
    <property type="project" value="UniProtKB-SubCell"/>
</dbReference>
<feature type="transmembrane region" description="Helical" evidence="6">
    <location>
        <begin position="149"/>
        <end position="170"/>
    </location>
</feature>
<evidence type="ECO:0000313" key="9">
    <source>
        <dbReference type="EMBL" id="PST40228.1"/>
    </source>
</evidence>
<keyword evidence="5 6" id="KW-0472">Membrane</keyword>